<evidence type="ECO:0000256" key="14">
    <source>
        <dbReference type="SAM" id="Phobius"/>
    </source>
</evidence>
<proteinExistence type="inferred from homology"/>
<comment type="subcellular location">
    <subcellularLocation>
        <location evidence="1">Nucleus</location>
        <location evidence="1">Nuclear pore complex</location>
    </subcellularLocation>
</comment>
<evidence type="ECO:0000256" key="5">
    <source>
        <dbReference type="ARBA" id="ARBA00022771"/>
    </source>
</evidence>
<keyword evidence="7" id="KW-0862">Zinc</keyword>
<evidence type="ECO:0000256" key="12">
    <source>
        <dbReference type="SAM" id="Coils"/>
    </source>
</evidence>
<dbReference type="AlphaFoldDB" id="A0A2A4K3C0"/>
<dbReference type="SMART" id="SM00744">
    <property type="entry name" value="RINGv"/>
    <property type="match status" value="1"/>
</dbReference>
<comment type="caution">
    <text evidence="16">The sequence shown here is derived from an EMBL/GenBank/DDBJ whole genome shotgun (WGS) entry which is preliminary data.</text>
</comment>
<keyword evidence="5" id="KW-0863">Zinc-finger</keyword>
<sequence length="1232" mass="128165">MDDDKKNKTTDGDKPTSNEVKASDNRSQRSNNEDAGPSGAVNLPGAVHHAKNVPPKPGISKSEHSMRHIITSKDVTNALKSLSFGNPGQAVKNLNLKELNIPILDRDESAERDESTTLIDLKKFMASCFKFNKEAPNAIVLSEIPNVQNIHPVVTPVAAVPAPDPPEIANPSYTTVQTECVSINTNEVIITNAIEPKISKSDKKKTSGSLSEKSDLGITARDSLSSIGSNVCRICMTRGRERLISPCNCKGSLANVHLSCLERWLNQVGRNHCELCGFSYPAIRTPRYTILQALRLWFGNPRNRSHLQSDCLIFWLLSTVTAGLLAVCIVGTQYFVIEGTNFGKLDASARKEEGISHRITETAMDFFMAIVLCGYSVTVYLLWKDHYVMWNRWRRANVNVRLLLTPDSHPVPFVPRASFGSATTTAGSTFGTTTPSTGFAFGSGEPAKQGLFGSGNTENKPAFNFSSPSGGGFAFGAAKTTAPTSSIFSTPTTSAAPAFGASKPVSFGGFTSPPNQTVGSPGFGLQSGGGSLVGGSTQQPAPAFGTPTTQASTGFGASPSTGFGFGQSPQPATGFGTQPATTGFGTQPATTGFGTQPATTGFGTQPATTGFGTQPATTGFGAQPATTGFGTQPATTGFGSSPAATGFGTQPATTGFGSTPATGFGTQPSSTGFGFSTPATGFSAPQANQQQQQATTTSTAQPTQSFLGGGTTSGFGQNALRSKPGSAFSFGGGTTTAPALGGASTPTTTQGTFGQKPATLSFGALGATSSAPQTGLTGQTTGLTSQATGQTTGLTTAPSFGAAQPITSTQQGFGSFTSPGNLSFGANQQTTQPSTGLSFASTTTAQPTLSFGTPATTQSGQTGLSFGTPTTTQTGLSFGTGQTATSLATSVATSGTNQPLLGQAIPAGQYPNTTASANFTLVPGTSGLTAWTSKPATTSQPATGLSFATSTTTSTLSFGAVSTAATTAQPSLGLAATAAKTGLSFGKPITSVAASSAASTTAPSGIIALGKTTATTTMATLSTATTTTSSAPVPPQTITSITFAQLEESINKWTLELEEQENVFINQATQINAWDRLLIANGEKIVELNDAVQSVKNEQQSLEHELDFVLAQQKELEDLLAPMEKQLSEETVDRLRDPEREHMYSLAENLDTQLRQMSEDLKEVIEHLNETNRSQDSNDPIVQIGRILNAHMSSMQWIDNSIAQISTKLDQLKATHDTLRRDNERSYQLTYN</sequence>
<protein>
    <recommendedName>
        <fullName evidence="15">RING-CH-type domain-containing protein</fullName>
    </recommendedName>
</protein>
<dbReference type="GO" id="GO:0008270">
    <property type="term" value="F:zinc ion binding"/>
    <property type="evidence" value="ECO:0007669"/>
    <property type="project" value="UniProtKB-KW"/>
</dbReference>
<dbReference type="PANTHER" id="PTHR12084:SF0">
    <property type="entry name" value="NUCLEAR PORE GLYCOPROTEIN P62"/>
    <property type="match status" value="1"/>
</dbReference>
<keyword evidence="4" id="KW-0479">Metal-binding</keyword>
<feature type="coiled-coil region" evidence="12">
    <location>
        <begin position="1147"/>
        <end position="1174"/>
    </location>
</feature>
<dbReference type="PROSITE" id="PS51292">
    <property type="entry name" value="ZF_RING_CH"/>
    <property type="match status" value="1"/>
</dbReference>
<dbReference type="GO" id="GO:0005543">
    <property type="term" value="F:phospholipid binding"/>
    <property type="evidence" value="ECO:0007669"/>
    <property type="project" value="TreeGrafter"/>
</dbReference>
<keyword evidence="14" id="KW-0472">Membrane</keyword>
<feature type="region of interest" description="Disordered" evidence="13">
    <location>
        <begin position="1"/>
        <end position="63"/>
    </location>
</feature>
<feature type="compositionally biased region" description="Low complexity" evidence="13">
    <location>
        <begin position="724"/>
        <end position="749"/>
    </location>
</feature>
<dbReference type="InterPro" id="IPR011016">
    <property type="entry name" value="Znf_RING-CH"/>
</dbReference>
<dbReference type="GO" id="GO:0006405">
    <property type="term" value="P:RNA export from nucleus"/>
    <property type="evidence" value="ECO:0007669"/>
    <property type="project" value="TreeGrafter"/>
</dbReference>
<keyword evidence="10" id="KW-0906">Nuclear pore complex</keyword>
<evidence type="ECO:0000256" key="6">
    <source>
        <dbReference type="ARBA" id="ARBA00022816"/>
    </source>
</evidence>
<feature type="compositionally biased region" description="Polar residues" evidence="13">
    <location>
        <begin position="805"/>
        <end position="879"/>
    </location>
</feature>
<evidence type="ECO:0000256" key="7">
    <source>
        <dbReference type="ARBA" id="ARBA00022833"/>
    </source>
</evidence>
<accession>A0A2A4K3C0</accession>
<dbReference type="FunFam" id="1.20.5.170:FF:000040">
    <property type="entry name" value="Nuclear pore glycoprotein p62"/>
    <property type="match status" value="1"/>
</dbReference>
<dbReference type="STRING" id="7102.A0A2A4K3C0"/>
<dbReference type="InterPro" id="IPR026010">
    <property type="entry name" value="NSP1/NUP62"/>
</dbReference>
<dbReference type="GO" id="GO:0006606">
    <property type="term" value="P:protein import into nucleus"/>
    <property type="evidence" value="ECO:0007669"/>
    <property type="project" value="TreeGrafter"/>
</dbReference>
<dbReference type="InterPro" id="IPR013083">
    <property type="entry name" value="Znf_RING/FYVE/PHD"/>
</dbReference>
<evidence type="ECO:0000256" key="2">
    <source>
        <dbReference type="ARBA" id="ARBA00005911"/>
    </source>
</evidence>
<dbReference type="Gene3D" id="1.20.5.170">
    <property type="match status" value="1"/>
</dbReference>
<evidence type="ECO:0000256" key="11">
    <source>
        <dbReference type="ARBA" id="ARBA00023242"/>
    </source>
</evidence>
<dbReference type="InterPro" id="IPR007758">
    <property type="entry name" value="Nucleoporin_NSP1_C"/>
</dbReference>
<dbReference type="GO" id="GO:0017056">
    <property type="term" value="F:structural constituent of nuclear pore"/>
    <property type="evidence" value="ECO:0007669"/>
    <property type="project" value="InterPro"/>
</dbReference>
<name>A0A2A4K3C0_HELVI</name>
<keyword evidence="8" id="KW-0653">Protein transport</keyword>
<feature type="compositionally biased region" description="Gly residues" evidence="13">
    <location>
        <begin position="521"/>
        <end position="533"/>
    </location>
</feature>
<gene>
    <name evidence="16" type="ORF">B5V51_3934</name>
</gene>
<organism evidence="16">
    <name type="scientific">Heliothis virescens</name>
    <name type="common">Tobacco budworm moth</name>
    <dbReference type="NCBI Taxonomy" id="7102"/>
    <lineage>
        <taxon>Eukaryota</taxon>
        <taxon>Metazoa</taxon>
        <taxon>Ecdysozoa</taxon>
        <taxon>Arthropoda</taxon>
        <taxon>Hexapoda</taxon>
        <taxon>Insecta</taxon>
        <taxon>Pterygota</taxon>
        <taxon>Neoptera</taxon>
        <taxon>Endopterygota</taxon>
        <taxon>Lepidoptera</taxon>
        <taxon>Glossata</taxon>
        <taxon>Ditrysia</taxon>
        <taxon>Noctuoidea</taxon>
        <taxon>Noctuidae</taxon>
        <taxon>Heliothinae</taxon>
        <taxon>Heliothis</taxon>
    </lineage>
</organism>
<keyword evidence="6" id="KW-0509">mRNA transport</keyword>
<evidence type="ECO:0000256" key="3">
    <source>
        <dbReference type="ARBA" id="ARBA00022448"/>
    </source>
</evidence>
<dbReference type="CDD" id="cd16495">
    <property type="entry name" value="RING_CH-C4HC3_MARCH"/>
    <property type="match status" value="1"/>
</dbReference>
<dbReference type="PANTHER" id="PTHR12084">
    <property type="entry name" value="NUCLEAR PORE GLYCOPROTEIN P62-RELATED"/>
    <property type="match status" value="1"/>
</dbReference>
<feature type="transmembrane region" description="Helical" evidence="14">
    <location>
        <begin position="312"/>
        <end position="336"/>
    </location>
</feature>
<dbReference type="GO" id="GO:0051028">
    <property type="term" value="P:mRNA transport"/>
    <property type="evidence" value="ECO:0007669"/>
    <property type="project" value="UniProtKB-KW"/>
</dbReference>
<evidence type="ECO:0000256" key="10">
    <source>
        <dbReference type="ARBA" id="ARBA00023132"/>
    </source>
</evidence>
<keyword evidence="12" id="KW-0175">Coiled coil</keyword>
<feature type="compositionally biased region" description="Basic and acidic residues" evidence="13">
    <location>
        <begin position="1"/>
        <end position="27"/>
    </location>
</feature>
<feature type="region of interest" description="Disordered" evidence="13">
    <location>
        <begin position="679"/>
        <end position="879"/>
    </location>
</feature>
<feature type="compositionally biased region" description="Low complexity" evidence="13">
    <location>
        <begin position="773"/>
        <end position="796"/>
    </location>
</feature>
<feature type="coiled-coil region" evidence="12">
    <location>
        <begin position="1043"/>
        <end position="1119"/>
    </location>
</feature>
<dbReference type="Pfam" id="PF05064">
    <property type="entry name" value="Nsp1_C"/>
    <property type="match status" value="1"/>
</dbReference>
<dbReference type="GO" id="GO:0044613">
    <property type="term" value="C:nuclear pore central transport channel"/>
    <property type="evidence" value="ECO:0007669"/>
    <property type="project" value="TreeGrafter"/>
</dbReference>
<feature type="domain" description="RING-CH-type" evidence="15">
    <location>
        <begin position="224"/>
        <end position="283"/>
    </location>
</feature>
<evidence type="ECO:0000313" key="16">
    <source>
        <dbReference type="EMBL" id="PCG78516.1"/>
    </source>
</evidence>
<evidence type="ECO:0000256" key="1">
    <source>
        <dbReference type="ARBA" id="ARBA00004567"/>
    </source>
</evidence>
<feature type="compositionally biased region" description="Low complexity" evidence="13">
    <location>
        <begin position="683"/>
        <end position="706"/>
    </location>
</feature>
<keyword evidence="14" id="KW-0812">Transmembrane</keyword>
<keyword evidence="14" id="KW-1133">Transmembrane helix</keyword>
<reference evidence="16" key="1">
    <citation type="submission" date="2017-09" db="EMBL/GenBank/DDBJ databases">
        <title>Contemporary evolution of a Lepidopteran species, Heliothis virescens, in response to modern agricultural practices.</title>
        <authorList>
            <person name="Fritz M.L."/>
            <person name="Deyonke A.M."/>
            <person name="Papanicolaou A."/>
            <person name="Micinski S."/>
            <person name="Westbrook J."/>
            <person name="Gould F."/>
        </authorList>
    </citation>
    <scope>NUCLEOTIDE SEQUENCE [LARGE SCALE GENOMIC DNA]</scope>
    <source>
        <strain evidence="16">HvINT-</strain>
        <tissue evidence="16">Whole body</tissue>
    </source>
</reference>
<keyword evidence="11" id="KW-0539">Nucleus</keyword>
<evidence type="ECO:0000259" key="15">
    <source>
        <dbReference type="PROSITE" id="PS51292"/>
    </source>
</evidence>
<keyword evidence="3" id="KW-0813">Transport</keyword>
<keyword evidence="9" id="KW-0811">Translocation</keyword>
<evidence type="ECO:0000256" key="13">
    <source>
        <dbReference type="SAM" id="MobiDB-lite"/>
    </source>
</evidence>
<evidence type="ECO:0000256" key="8">
    <source>
        <dbReference type="ARBA" id="ARBA00022927"/>
    </source>
</evidence>
<dbReference type="Gene3D" id="3.30.40.10">
    <property type="entry name" value="Zinc/RING finger domain, C3HC4 (zinc finger)"/>
    <property type="match status" value="1"/>
</dbReference>
<feature type="compositionally biased region" description="Polar residues" evidence="13">
    <location>
        <begin position="546"/>
        <end position="610"/>
    </location>
</feature>
<dbReference type="SUPFAM" id="SSF57850">
    <property type="entry name" value="RING/U-box"/>
    <property type="match status" value="1"/>
</dbReference>
<feature type="region of interest" description="Disordered" evidence="13">
    <location>
        <begin position="510"/>
        <end position="610"/>
    </location>
</feature>
<comment type="similarity">
    <text evidence="2">Belongs to the nucleoporin NSP1/NUP62 family.</text>
</comment>
<dbReference type="Pfam" id="PF12906">
    <property type="entry name" value="RINGv"/>
    <property type="match status" value="1"/>
</dbReference>
<evidence type="ECO:0000256" key="4">
    <source>
        <dbReference type="ARBA" id="ARBA00022723"/>
    </source>
</evidence>
<dbReference type="EMBL" id="NWSH01000196">
    <property type="protein sequence ID" value="PCG78516.1"/>
    <property type="molecule type" value="Genomic_DNA"/>
</dbReference>
<evidence type="ECO:0000256" key="9">
    <source>
        <dbReference type="ARBA" id="ARBA00023010"/>
    </source>
</evidence>